<dbReference type="GO" id="GO:0016114">
    <property type="term" value="P:terpenoid biosynthetic process"/>
    <property type="evidence" value="ECO:0007669"/>
    <property type="project" value="UniProtKB-UniRule"/>
</dbReference>
<evidence type="ECO:0000256" key="7">
    <source>
        <dbReference type="ARBA" id="ARBA00022977"/>
    </source>
</evidence>
<evidence type="ECO:0000256" key="8">
    <source>
        <dbReference type="ARBA" id="ARBA00023052"/>
    </source>
</evidence>
<dbReference type="InterPro" id="IPR033248">
    <property type="entry name" value="Transketolase_C"/>
</dbReference>
<evidence type="ECO:0000313" key="12">
    <source>
        <dbReference type="EMBL" id="RKX67977.1"/>
    </source>
</evidence>
<evidence type="ECO:0000256" key="3">
    <source>
        <dbReference type="ARBA" id="ARBA00011738"/>
    </source>
</evidence>
<evidence type="ECO:0000256" key="4">
    <source>
        <dbReference type="ARBA" id="ARBA00022679"/>
    </source>
</evidence>
<evidence type="ECO:0000256" key="5">
    <source>
        <dbReference type="ARBA" id="ARBA00022723"/>
    </source>
</evidence>
<comment type="function">
    <text evidence="10">Catalyzes the acyloin condensation reaction between C atoms 2 and 3 of pyruvate and glyceraldehyde 3-phosphate to yield 1-deoxy-D-xylulose-5-phosphate (DXP).</text>
</comment>
<dbReference type="GO" id="GO:0008661">
    <property type="term" value="F:1-deoxy-D-xylulose-5-phosphate synthase activity"/>
    <property type="evidence" value="ECO:0007669"/>
    <property type="project" value="UniProtKB-UniRule"/>
</dbReference>
<feature type="binding site" evidence="10">
    <location>
        <position position="286"/>
    </location>
    <ligand>
        <name>thiamine diphosphate</name>
        <dbReference type="ChEBI" id="CHEBI:58937"/>
    </ligand>
</feature>
<evidence type="ECO:0000256" key="9">
    <source>
        <dbReference type="ARBA" id="ARBA00023229"/>
    </source>
</evidence>
<evidence type="ECO:0000256" key="1">
    <source>
        <dbReference type="ARBA" id="ARBA00004980"/>
    </source>
</evidence>
<protein>
    <recommendedName>
        <fullName evidence="10">1-deoxy-D-xylulose-5-phosphate synthase</fullName>
        <ecNumber evidence="10">2.2.1.7</ecNumber>
    </recommendedName>
    <alternativeName>
        <fullName evidence="10">1-deoxyxylulose-5-phosphate synthase</fullName>
        <shortName evidence="10">DXP synthase</shortName>
        <shortName evidence="10">DXPS</shortName>
    </alternativeName>
</protein>
<feature type="binding site" evidence="10">
    <location>
        <begin position="145"/>
        <end position="146"/>
    </location>
    <ligand>
        <name>thiamine diphosphate</name>
        <dbReference type="ChEBI" id="CHEBI:58937"/>
    </ligand>
</feature>
<dbReference type="Pfam" id="PF13292">
    <property type="entry name" value="DXP_synthase_N"/>
    <property type="match status" value="1"/>
</dbReference>
<evidence type="ECO:0000256" key="10">
    <source>
        <dbReference type="HAMAP-Rule" id="MF_00315"/>
    </source>
</evidence>
<comment type="similarity">
    <text evidence="2 10">Belongs to the transketolase family. DXPS subfamily.</text>
</comment>
<comment type="catalytic activity">
    <reaction evidence="10">
        <text>D-glyceraldehyde 3-phosphate + pyruvate + H(+) = 1-deoxy-D-xylulose 5-phosphate + CO2</text>
        <dbReference type="Rhea" id="RHEA:12605"/>
        <dbReference type="ChEBI" id="CHEBI:15361"/>
        <dbReference type="ChEBI" id="CHEBI:15378"/>
        <dbReference type="ChEBI" id="CHEBI:16526"/>
        <dbReference type="ChEBI" id="CHEBI:57792"/>
        <dbReference type="ChEBI" id="CHEBI:59776"/>
        <dbReference type="EC" id="2.2.1.7"/>
    </reaction>
</comment>
<feature type="binding site" evidence="10">
    <location>
        <position position="368"/>
    </location>
    <ligand>
        <name>thiamine diphosphate</name>
        <dbReference type="ChEBI" id="CHEBI:58937"/>
    </ligand>
</feature>
<dbReference type="InterPro" id="IPR005475">
    <property type="entry name" value="Transketolase-like_Pyr-bd"/>
</dbReference>
<dbReference type="NCBIfam" id="TIGR00204">
    <property type="entry name" value="dxs"/>
    <property type="match status" value="1"/>
</dbReference>
<comment type="cofactor">
    <cofactor evidence="10">
        <name>thiamine diphosphate</name>
        <dbReference type="ChEBI" id="CHEBI:58937"/>
    </cofactor>
    <text evidence="10">Binds 1 thiamine pyrophosphate per subunit.</text>
</comment>
<dbReference type="InterPro" id="IPR049557">
    <property type="entry name" value="Transketolase_CS"/>
</dbReference>
<dbReference type="Pfam" id="PF02779">
    <property type="entry name" value="Transket_pyr"/>
    <property type="match status" value="1"/>
</dbReference>
<dbReference type="CDD" id="cd07033">
    <property type="entry name" value="TPP_PYR_DXS_TK_like"/>
    <property type="match status" value="1"/>
</dbReference>
<evidence type="ECO:0000313" key="13">
    <source>
        <dbReference type="Proteomes" id="UP000282321"/>
    </source>
</evidence>
<keyword evidence="8 10" id="KW-0786">Thiamine pyrophosphate</keyword>
<keyword evidence="5 10" id="KW-0479">Metal-binding</keyword>
<dbReference type="Proteomes" id="UP000282321">
    <property type="component" value="Unassembled WGS sequence"/>
</dbReference>
<name>A0A660SBB5_UNCT6</name>
<sequence length="622" mass="69456">MIIERIDSPNDLKSLNIEELKILAKEIREYIIQTVSNTGGHLAPSLGTVELTLALHYVFDAPMDKIIFDVGHQAYTHKIITGRREAFKNLRKYKGLSGFTNRKESEYDPFGAGHVGTAISSALGFAVSRDLKGGNNKVIAVVGDGGLTAGMSYEGLNNAGFLNRDFIVVLNDNEMSIDKNIGGIAKYLARITASSEYYSVKSGIWNFVDNVTNHNEKVIKFMKRVKESVKRLFIETPTIFFEEFGFHYMGPYNGHKLEELIEVFKFIKNLKEPVFVHVITEKGKGYKKAEEDPTRFHGLGPFNIESGKVDKPENSRPKYTSVFADKMVDIGEKYEDVVAITAAMPQGTGLVKFREHFGERFYDVGIAEQHAVTFAGGLAAGGMHPFVAIYSTFLQRAYDSIIHDVALQNLPVVFCIDRAGVVGADGPTHHGTFDIAYLRAVPNMVLMAPKDAEEFKEMLEFAAKYREGPIAIRYPRDTIPRSFGKNDVIEKGKAEWIKRDKNDTVVLAFGTGNVIARELDEKKKVKFDMVNLRFAKPVDKELIGNIAREYKNMIVIEEGNIMGGVGEGILRDLFESGFRGKFAIMGFDDIFITFGDRKILLNISGFSSDKLLNVVNKLRGSK</sequence>
<dbReference type="EMBL" id="QNBC01000005">
    <property type="protein sequence ID" value="RKX67977.1"/>
    <property type="molecule type" value="Genomic_DNA"/>
</dbReference>
<dbReference type="FunFam" id="3.40.50.970:FF:000005">
    <property type="entry name" value="1-deoxy-D-xylulose-5-phosphate synthase"/>
    <property type="match status" value="1"/>
</dbReference>
<dbReference type="GO" id="GO:0009228">
    <property type="term" value="P:thiamine biosynthetic process"/>
    <property type="evidence" value="ECO:0007669"/>
    <property type="project" value="UniProtKB-UniRule"/>
</dbReference>
<comment type="pathway">
    <text evidence="1 10">Metabolic intermediate biosynthesis; 1-deoxy-D-xylulose 5-phosphate biosynthesis; 1-deoxy-D-xylulose 5-phosphate from D-glyceraldehyde 3-phosphate and pyruvate: step 1/1.</text>
</comment>
<dbReference type="Gene3D" id="3.40.50.920">
    <property type="match status" value="1"/>
</dbReference>
<accession>A0A660SBB5</accession>
<dbReference type="CDD" id="cd02007">
    <property type="entry name" value="TPP_DXS"/>
    <property type="match status" value="1"/>
</dbReference>
<comment type="caution">
    <text evidence="10">Lacks conserved residue(s) required for the propagation of feature annotation.</text>
</comment>
<evidence type="ECO:0000256" key="6">
    <source>
        <dbReference type="ARBA" id="ARBA00022842"/>
    </source>
</evidence>
<dbReference type="InterPro" id="IPR009014">
    <property type="entry name" value="Transketo_C/PFOR_II"/>
</dbReference>
<dbReference type="HAMAP" id="MF_00315">
    <property type="entry name" value="DXP_synth"/>
    <property type="match status" value="1"/>
</dbReference>
<dbReference type="NCBIfam" id="NF003933">
    <property type="entry name" value="PRK05444.2-2"/>
    <property type="match status" value="1"/>
</dbReference>
<dbReference type="PANTHER" id="PTHR43322">
    <property type="entry name" value="1-D-DEOXYXYLULOSE 5-PHOSPHATE SYNTHASE-RELATED"/>
    <property type="match status" value="1"/>
</dbReference>
<dbReference type="SUPFAM" id="SSF52518">
    <property type="entry name" value="Thiamin diphosphate-binding fold (THDP-binding)"/>
    <property type="match status" value="2"/>
</dbReference>
<comment type="caution">
    <text evidence="12">The sequence shown here is derived from an EMBL/GenBank/DDBJ whole genome shotgun (WGS) entry which is preliminary data.</text>
</comment>
<comment type="cofactor">
    <cofactor evidence="10">
        <name>Mg(2+)</name>
        <dbReference type="ChEBI" id="CHEBI:18420"/>
    </cofactor>
    <text evidence="10">Binds 1 Mg(2+) ion per subunit.</text>
</comment>
<dbReference type="EC" id="2.2.1.7" evidence="10"/>
<feature type="binding site" evidence="10">
    <location>
        <position position="72"/>
    </location>
    <ligand>
        <name>thiamine diphosphate</name>
        <dbReference type="ChEBI" id="CHEBI:58937"/>
    </ligand>
</feature>
<dbReference type="InterPro" id="IPR005477">
    <property type="entry name" value="Dxylulose-5-P_synthase"/>
</dbReference>
<keyword evidence="4 10" id="KW-0808">Transferase</keyword>
<dbReference type="SUPFAM" id="SSF52922">
    <property type="entry name" value="TK C-terminal domain-like"/>
    <property type="match status" value="1"/>
</dbReference>
<dbReference type="GO" id="GO:0000287">
    <property type="term" value="F:magnesium ion binding"/>
    <property type="evidence" value="ECO:0007669"/>
    <property type="project" value="UniProtKB-UniRule"/>
</dbReference>
<keyword evidence="9 10" id="KW-0414">Isoprene biosynthesis</keyword>
<reference evidence="12 13" key="1">
    <citation type="submission" date="2018-06" db="EMBL/GenBank/DDBJ databases">
        <title>Extensive metabolic versatility and redundancy in microbially diverse, dynamic hydrothermal sediments.</title>
        <authorList>
            <person name="Dombrowski N."/>
            <person name="Teske A."/>
            <person name="Baker B.J."/>
        </authorList>
    </citation>
    <scope>NUCLEOTIDE SEQUENCE [LARGE SCALE GENOMIC DNA]</scope>
    <source>
        <strain evidence="12">B35_G9</strain>
    </source>
</reference>
<evidence type="ECO:0000259" key="11">
    <source>
        <dbReference type="SMART" id="SM00861"/>
    </source>
</evidence>
<dbReference type="Pfam" id="PF02780">
    <property type="entry name" value="Transketolase_C"/>
    <property type="match status" value="1"/>
</dbReference>
<feature type="binding site" evidence="10">
    <location>
        <position position="173"/>
    </location>
    <ligand>
        <name>thiamine diphosphate</name>
        <dbReference type="ChEBI" id="CHEBI:58937"/>
    </ligand>
</feature>
<dbReference type="Gene3D" id="3.40.50.970">
    <property type="match status" value="2"/>
</dbReference>
<dbReference type="InterPro" id="IPR029061">
    <property type="entry name" value="THDP-binding"/>
</dbReference>
<dbReference type="GO" id="GO:0019288">
    <property type="term" value="P:isopentenyl diphosphate biosynthetic process, methylerythritol 4-phosphate pathway"/>
    <property type="evidence" value="ECO:0007669"/>
    <property type="project" value="TreeGrafter"/>
</dbReference>
<dbReference type="SMART" id="SM00861">
    <property type="entry name" value="Transket_pyr"/>
    <property type="match status" value="1"/>
</dbReference>
<gene>
    <name evidence="10 12" type="primary">dxs</name>
    <name evidence="12" type="ORF">DRP44_00785</name>
</gene>
<feature type="binding site" evidence="10">
    <location>
        <position position="173"/>
    </location>
    <ligand>
        <name>Mg(2+)</name>
        <dbReference type="ChEBI" id="CHEBI:18420"/>
    </ligand>
</feature>
<dbReference type="UniPathway" id="UPA00064">
    <property type="reaction ID" value="UER00091"/>
</dbReference>
<feature type="domain" description="Transketolase-like pyrimidine-binding" evidence="11">
    <location>
        <begin position="317"/>
        <end position="482"/>
    </location>
</feature>
<dbReference type="PANTHER" id="PTHR43322:SF5">
    <property type="entry name" value="1-DEOXY-D-XYLULOSE-5-PHOSPHATE SYNTHASE, CHLOROPLASTIC"/>
    <property type="match status" value="1"/>
</dbReference>
<evidence type="ECO:0000256" key="2">
    <source>
        <dbReference type="ARBA" id="ARBA00011081"/>
    </source>
</evidence>
<dbReference type="GO" id="GO:0030976">
    <property type="term" value="F:thiamine pyrophosphate binding"/>
    <property type="evidence" value="ECO:0007669"/>
    <property type="project" value="UniProtKB-UniRule"/>
</dbReference>
<keyword evidence="7 10" id="KW-0784">Thiamine biosynthesis</keyword>
<dbReference type="AlphaFoldDB" id="A0A660SBB5"/>
<dbReference type="GO" id="GO:0005829">
    <property type="term" value="C:cytosol"/>
    <property type="evidence" value="ECO:0007669"/>
    <property type="project" value="TreeGrafter"/>
</dbReference>
<keyword evidence="6 10" id="KW-0460">Magnesium</keyword>
<feature type="binding site" evidence="10">
    <location>
        <position position="144"/>
    </location>
    <ligand>
        <name>Mg(2+)</name>
        <dbReference type="ChEBI" id="CHEBI:18420"/>
    </ligand>
</feature>
<comment type="subunit">
    <text evidence="3 10">Homodimer.</text>
</comment>
<dbReference type="PROSITE" id="PS00801">
    <property type="entry name" value="TRANSKETOLASE_1"/>
    <property type="match status" value="1"/>
</dbReference>
<organism evidence="12 13">
    <name type="scientific">candidate division TA06 bacterium</name>
    <dbReference type="NCBI Taxonomy" id="2250710"/>
    <lineage>
        <taxon>Bacteria</taxon>
        <taxon>Bacteria division TA06</taxon>
    </lineage>
</organism>
<proteinExistence type="inferred from homology"/>